<evidence type="ECO:0000313" key="2">
    <source>
        <dbReference type="EMBL" id="KAK7470413.1"/>
    </source>
</evidence>
<feature type="region of interest" description="Disordered" evidence="1">
    <location>
        <begin position="20"/>
        <end position="62"/>
    </location>
</feature>
<keyword evidence="3" id="KW-1185">Reference proteome</keyword>
<dbReference type="PANTHER" id="PTHR33099">
    <property type="entry name" value="FE2OG DIOXYGENASE DOMAIN-CONTAINING PROTEIN"/>
    <property type="match status" value="1"/>
</dbReference>
<reference evidence="2 3" key="1">
    <citation type="submission" date="2024-01" db="EMBL/GenBank/DDBJ databases">
        <title>A draft genome for the cacao thread blight pathogen Marasmiellus scandens.</title>
        <authorList>
            <person name="Baruah I.K."/>
            <person name="Leung J."/>
            <person name="Bukari Y."/>
            <person name="Amoako-Attah I."/>
            <person name="Meinhardt L.W."/>
            <person name="Bailey B.A."/>
            <person name="Cohen S.P."/>
        </authorList>
    </citation>
    <scope>NUCLEOTIDE SEQUENCE [LARGE SCALE GENOMIC DNA]</scope>
    <source>
        <strain evidence="2 3">GH-19</strain>
    </source>
</reference>
<accession>A0ABR1K059</accession>
<dbReference type="Gene3D" id="2.60.120.620">
    <property type="entry name" value="q2cbj1_9rhob like domain"/>
    <property type="match status" value="1"/>
</dbReference>
<sequence length="951" mass="106517">MRKLSTECVDPRAQSFRGIVGTESSAKVNEGAPMEIDDDDRNKQVESQKVDAQAQRHSGNFDPKQLDDFKKDLLTVLKTDFHFKGSLASGIAFPSASNPTLSIEGVGGISLPFTEQHARLIIDNVQSEDVVDQNTFHIDASKLHFRNPAFENWLNTEVLTKVTLELGVQVEDIKFELYKLLLHKKGSQFHKQEKANSPRVFASALIILPSEHTGGEFAVTHEDSSKTFDFSSDSLVSTTVMAWYIGTNFYEVNPIASGYRLALLFNLVRNTSESSLDLPGLPNAERGVEIVRAILTKWQKERSRYKGAKDTIVYPLVHRYPKTDLERGAQCLKGQDADLVRHIRGVAEELGFVIALADVKLRELRCRSDDYWDDCCFDESYETDDDDLVIEESELTISQLYDLDGTDLVGMDIQKDSLIPENYFADKGPNDRDYGEDYDFRDGDYAQINLLYYTSALVLIHGKEPKFAPVHKTRQVLAKLTKSATANPSAADREQAHTASKNLNQTGKAQIHQALHLACLWKDAKLMETALACVELASAELPPMLEVWQAFGWKAFSTEVEKALSRISDISTVRLLNNLPDHASLEEKPFVLGWLQRIVESYILSWKAPNTAEFSFLLAAIKQHGVEWFTEKIFPYLAKVNDDQGNRVYLFWKSFVGKFLESNTTPTTLVKCLQVLVKVWDTTPSGGMEQLHSERVANIVEISELAVRAGCPEVCTMLFEQVFAKHSPAEGTFYEKLVPRIAQNKNLDVTKLEPFKGFVHKAIIEYLQKVLGPRPNGVNALLPKPVWCDCNKVCARVNALLEKNNGIAEHQLGKRQRGHIREKLAAAAARGVLSYTESQNHTMTITTTELMRKRMQWDSLVERAQGFLKSIGDERVKGVMENRYRDVQLALEGSKPMQQGSTSVASSSQSRPMQTAASQAGTRNQGGTAAGNKRKRSPEPEAGEVIELTYD</sequence>
<feature type="compositionally biased region" description="Low complexity" evidence="1">
    <location>
        <begin position="898"/>
        <end position="910"/>
    </location>
</feature>
<feature type="compositionally biased region" description="Polar residues" evidence="1">
    <location>
        <begin position="911"/>
        <end position="927"/>
    </location>
</feature>
<feature type="compositionally biased region" description="Basic and acidic residues" evidence="1">
    <location>
        <begin position="40"/>
        <end position="49"/>
    </location>
</feature>
<evidence type="ECO:0000313" key="3">
    <source>
        <dbReference type="Proteomes" id="UP001498398"/>
    </source>
</evidence>
<name>A0ABR1K059_9AGAR</name>
<dbReference type="Proteomes" id="UP001498398">
    <property type="component" value="Unassembled WGS sequence"/>
</dbReference>
<feature type="region of interest" description="Disordered" evidence="1">
    <location>
        <begin position="891"/>
        <end position="951"/>
    </location>
</feature>
<dbReference type="EMBL" id="JBANRG010000002">
    <property type="protein sequence ID" value="KAK7470413.1"/>
    <property type="molecule type" value="Genomic_DNA"/>
</dbReference>
<comment type="caution">
    <text evidence="2">The sequence shown here is derived from an EMBL/GenBank/DDBJ whole genome shotgun (WGS) entry which is preliminary data.</text>
</comment>
<protein>
    <submittedName>
        <fullName evidence="2">Uncharacterized protein</fullName>
    </submittedName>
</protein>
<proteinExistence type="predicted"/>
<dbReference type="PANTHER" id="PTHR33099:SF7">
    <property type="entry name" value="MYND-TYPE DOMAIN-CONTAINING PROTEIN"/>
    <property type="match status" value="1"/>
</dbReference>
<organism evidence="2 3">
    <name type="scientific">Marasmiellus scandens</name>
    <dbReference type="NCBI Taxonomy" id="2682957"/>
    <lineage>
        <taxon>Eukaryota</taxon>
        <taxon>Fungi</taxon>
        <taxon>Dikarya</taxon>
        <taxon>Basidiomycota</taxon>
        <taxon>Agaricomycotina</taxon>
        <taxon>Agaricomycetes</taxon>
        <taxon>Agaricomycetidae</taxon>
        <taxon>Agaricales</taxon>
        <taxon>Marasmiineae</taxon>
        <taxon>Omphalotaceae</taxon>
        <taxon>Marasmiellus</taxon>
    </lineage>
</organism>
<gene>
    <name evidence="2" type="ORF">VKT23_001839</name>
</gene>
<evidence type="ECO:0000256" key="1">
    <source>
        <dbReference type="SAM" id="MobiDB-lite"/>
    </source>
</evidence>